<accession>E5R327</accession>
<dbReference type="RefSeq" id="XP_003177683.1">
    <property type="nucleotide sequence ID" value="XM_003177635.1"/>
</dbReference>
<gene>
    <name evidence="1" type="ORF">MGYG_01749</name>
</gene>
<organism evidence="2">
    <name type="scientific">Arthroderma gypseum (strain ATCC MYA-4604 / CBS 118893)</name>
    <name type="common">Microsporum gypseum</name>
    <dbReference type="NCBI Taxonomy" id="535722"/>
    <lineage>
        <taxon>Eukaryota</taxon>
        <taxon>Fungi</taxon>
        <taxon>Dikarya</taxon>
        <taxon>Ascomycota</taxon>
        <taxon>Pezizomycotina</taxon>
        <taxon>Eurotiomycetes</taxon>
        <taxon>Eurotiomycetidae</taxon>
        <taxon>Onygenales</taxon>
        <taxon>Arthrodermataceae</taxon>
        <taxon>Nannizzia</taxon>
    </lineage>
</organism>
<dbReference type="HOGENOM" id="CLU_1402127_0_0_1"/>
<dbReference type="InParanoid" id="E5R327"/>
<proteinExistence type="predicted"/>
<dbReference type="OrthoDB" id="4171958at2759"/>
<dbReference type="GeneID" id="10033018"/>
<dbReference type="VEuPathDB" id="FungiDB:MGYG_01749"/>
<evidence type="ECO:0000313" key="1">
    <source>
        <dbReference type="EMBL" id="EFQ98731.1"/>
    </source>
</evidence>
<reference evidence="2" key="1">
    <citation type="journal article" date="2012" name="MBio">
        <title>Comparative genome analysis of Trichophyton rubrum and related dermatophytes reveals candidate genes involved in infection.</title>
        <authorList>
            <person name="Martinez D.A."/>
            <person name="Oliver B.G."/>
            <person name="Graeser Y."/>
            <person name="Goldberg J.M."/>
            <person name="Li W."/>
            <person name="Martinez-Rossi N.M."/>
            <person name="Monod M."/>
            <person name="Shelest E."/>
            <person name="Barton R.C."/>
            <person name="Birch E."/>
            <person name="Brakhage A.A."/>
            <person name="Chen Z."/>
            <person name="Gurr S.J."/>
            <person name="Heiman D."/>
            <person name="Heitman J."/>
            <person name="Kosti I."/>
            <person name="Rossi A."/>
            <person name="Saif S."/>
            <person name="Samalova M."/>
            <person name="Saunders C.W."/>
            <person name="Shea T."/>
            <person name="Summerbell R.C."/>
            <person name="Xu J."/>
            <person name="Young S."/>
            <person name="Zeng Q."/>
            <person name="Birren B.W."/>
            <person name="Cuomo C.A."/>
            <person name="White T.C."/>
        </authorList>
    </citation>
    <scope>NUCLEOTIDE SEQUENCE [LARGE SCALE GENOMIC DNA]</scope>
    <source>
        <strain evidence="2">ATCC MYA-4604 / CBS 118893</strain>
    </source>
</reference>
<name>E5R327_ARTGP</name>
<dbReference type="EMBL" id="DS989822">
    <property type="protein sequence ID" value="EFQ98731.1"/>
    <property type="molecule type" value="Genomic_DNA"/>
</dbReference>
<keyword evidence="2" id="KW-1185">Reference proteome</keyword>
<protein>
    <submittedName>
        <fullName evidence="1">Uncharacterized protein</fullName>
    </submittedName>
</protein>
<dbReference type="STRING" id="535722.E5R327"/>
<evidence type="ECO:0000313" key="2">
    <source>
        <dbReference type="Proteomes" id="UP000002669"/>
    </source>
</evidence>
<dbReference type="AlphaFoldDB" id="E5R327"/>
<dbReference type="Proteomes" id="UP000002669">
    <property type="component" value="Unassembled WGS sequence"/>
</dbReference>
<sequence length="194" mass="22335">MANLLGRTLTSHKSSYKPPEILKEASLYKTAIIPQSDNKSNLKHTNQLSLCRKWSYADTKHPAIQECRFIRQAVDVTEKGEIEYWSPSQPSVTKRMALEWIDTDLWRLRPHRKPFSNPNLPAIFTKIRSRSTSRKLEEFTPVSAFSEGVAKNHQGAQTQESRAPEVRRDLGYGIRQIYGLWVSPYGHLAQNTRQ</sequence>